<name>A0A8S5PKG3_9CAUD</name>
<evidence type="ECO:0000313" key="1">
    <source>
        <dbReference type="EMBL" id="DAE07240.1"/>
    </source>
</evidence>
<sequence length="41" mass="4764">MTQQTVALSYIFKLGWSNSSLVIYTLKPLYHCRVEVGKAMW</sequence>
<proteinExistence type="predicted"/>
<reference evidence="1" key="1">
    <citation type="journal article" date="2021" name="Proc. Natl. Acad. Sci. U.S.A.">
        <title>A Catalog of Tens of Thousands of Viruses from Human Metagenomes Reveals Hidden Associations with Chronic Diseases.</title>
        <authorList>
            <person name="Tisza M.J."/>
            <person name="Buck C.B."/>
        </authorList>
    </citation>
    <scope>NUCLEOTIDE SEQUENCE</scope>
    <source>
        <strain evidence="1">CtOSJ35</strain>
    </source>
</reference>
<protein>
    <submittedName>
        <fullName evidence="1">Uncharacterized protein</fullName>
    </submittedName>
</protein>
<dbReference type="EMBL" id="BK015447">
    <property type="protein sequence ID" value="DAE07240.1"/>
    <property type="molecule type" value="Genomic_DNA"/>
</dbReference>
<accession>A0A8S5PKG3</accession>
<organism evidence="1">
    <name type="scientific">Siphoviridae sp. ctOSJ35</name>
    <dbReference type="NCBI Taxonomy" id="2825479"/>
    <lineage>
        <taxon>Viruses</taxon>
        <taxon>Duplodnaviria</taxon>
        <taxon>Heunggongvirae</taxon>
        <taxon>Uroviricota</taxon>
        <taxon>Caudoviricetes</taxon>
    </lineage>
</organism>